<dbReference type="InterPro" id="IPR049449">
    <property type="entry name" value="TesB_ACOT8-like_N"/>
</dbReference>
<dbReference type="SUPFAM" id="SSF54637">
    <property type="entry name" value="Thioesterase/thiol ester dehydrase-isomerase"/>
    <property type="match status" value="1"/>
</dbReference>
<dbReference type="CDD" id="cd03445">
    <property type="entry name" value="Thioesterase_II_repeat2"/>
    <property type="match status" value="1"/>
</dbReference>
<dbReference type="Gene3D" id="3.10.129.10">
    <property type="entry name" value="Hotdog Thioesterase"/>
    <property type="match status" value="1"/>
</dbReference>
<feature type="domain" description="Acyl-CoA thioesterase-like N-terminal HotDog" evidence="1">
    <location>
        <begin position="37"/>
        <end position="100"/>
    </location>
</feature>
<feature type="non-terminal residue" evidence="2">
    <location>
        <position position="114"/>
    </location>
</feature>
<evidence type="ECO:0000313" key="2">
    <source>
        <dbReference type="EMBL" id="ODV92522.1"/>
    </source>
</evidence>
<dbReference type="GO" id="GO:0006637">
    <property type="term" value="P:acyl-CoA metabolic process"/>
    <property type="evidence" value="ECO:0007669"/>
    <property type="project" value="InterPro"/>
</dbReference>
<dbReference type="InterPro" id="IPR029069">
    <property type="entry name" value="HotDog_dom_sf"/>
</dbReference>
<dbReference type="GO" id="GO:0005782">
    <property type="term" value="C:peroxisomal matrix"/>
    <property type="evidence" value="ECO:0007669"/>
    <property type="project" value="TreeGrafter"/>
</dbReference>
<proteinExistence type="predicted"/>
<reference evidence="3" key="1">
    <citation type="submission" date="2016-02" db="EMBL/GenBank/DDBJ databases">
        <title>Comparative genomics of biotechnologically important yeasts.</title>
        <authorList>
            <consortium name="DOE Joint Genome Institute"/>
            <person name="Riley R."/>
            <person name="Haridas S."/>
            <person name="Wolfe K.H."/>
            <person name="Lopes M.R."/>
            <person name="Hittinger C.T."/>
            <person name="Goker M."/>
            <person name="Salamov A."/>
            <person name="Wisecaver J."/>
            <person name="Long T.M."/>
            <person name="Aerts A.L."/>
            <person name="Barry K."/>
            <person name="Choi C."/>
            <person name="Clum A."/>
            <person name="Coughlan A.Y."/>
            <person name="Deshpande S."/>
            <person name="Douglass A.P."/>
            <person name="Hanson S.J."/>
            <person name="Klenk H.-P."/>
            <person name="Labutti K."/>
            <person name="Lapidus A."/>
            <person name="Lindquist E."/>
            <person name="Lipzen A."/>
            <person name="Meier-Kolthoff J.P."/>
            <person name="Ohm R.A."/>
            <person name="Otillar R.P."/>
            <person name="Pangilinan J."/>
            <person name="Peng Y."/>
            <person name="Rokas A."/>
            <person name="Rosa C.A."/>
            <person name="Scheuner C."/>
            <person name="Sibirny A.A."/>
            <person name="Slot J.C."/>
            <person name="Stielow J.B."/>
            <person name="Sun H."/>
            <person name="Kurtzman C.P."/>
            <person name="Blackwell M."/>
            <person name="Jeffries T.W."/>
            <person name="Grigoriev I.V."/>
        </authorList>
    </citation>
    <scope>NUCLEOTIDE SEQUENCE [LARGE SCALE GENOMIC DNA]</scope>
    <source>
        <strain evidence="3">NRRL Y-17796</strain>
    </source>
</reference>
<evidence type="ECO:0000259" key="1">
    <source>
        <dbReference type="Pfam" id="PF13622"/>
    </source>
</evidence>
<dbReference type="Proteomes" id="UP000095023">
    <property type="component" value="Unassembled WGS sequence"/>
</dbReference>
<organism evidence="2 3">
    <name type="scientific">Tortispora caseinolytica NRRL Y-17796</name>
    <dbReference type="NCBI Taxonomy" id="767744"/>
    <lineage>
        <taxon>Eukaryota</taxon>
        <taxon>Fungi</taxon>
        <taxon>Dikarya</taxon>
        <taxon>Ascomycota</taxon>
        <taxon>Saccharomycotina</taxon>
        <taxon>Trigonopsidomycetes</taxon>
        <taxon>Trigonopsidales</taxon>
        <taxon>Trigonopsidaceae</taxon>
        <taxon>Tortispora</taxon>
    </lineage>
</organism>
<dbReference type="PANTHER" id="PTHR11066:SF34">
    <property type="entry name" value="ACYL-COENZYME A THIOESTERASE 8"/>
    <property type="match status" value="1"/>
</dbReference>
<dbReference type="GO" id="GO:0009062">
    <property type="term" value="P:fatty acid catabolic process"/>
    <property type="evidence" value="ECO:0007669"/>
    <property type="project" value="TreeGrafter"/>
</dbReference>
<keyword evidence="3" id="KW-1185">Reference proteome</keyword>
<dbReference type="PANTHER" id="PTHR11066">
    <property type="entry name" value="ACYL-COA THIOESTERASE"/>
    <property type="match status" value="1"/>
</dbReference>
<dbReference type="InterPro" id="IPR003703">
    <property type="entry name" value="Acyl_CoA_thio"/>
</dbReference>
<protein>
    <recommendedName>
        <fullName evidence="1">Acyl-CoA thioesterase-like N-terminal HotDog domain-containing protein</fullName>
    </recommendedName>
</protein>
<gene>
    <name evidence="2" type="ORF">CANCADRAFT_19803</name>
</gene>
<dbReference type="OrthoDB" id="68328at2759"/>
<dbReference type="EMBL" id="KV453841">
    <property type="protein sequence ID" value="ODV92522.1"/>
    <property type="molecule type" value="Genomic_DNA"/>
</dbReference>
<dbReference type="AlphaFoldDB" id="A0A1E4TL98"/>
<accession>A0A1E4TL98</accession>
<sequence length="114" mass="12691">MEFSKSLNRSFPDYMKFVSLGNDEFQSVRKPLKPVVAAGAYGGHLVGQSMMVASETVEGPLLCVAHYCTFIRPGPVDIPIRYRVERINSGRNFAIRAVYAYGVEKLGELSKIVF</sequence>
<evidence type="ECO:0000313" key="3">
    <source>
        <dbReference type="Proteomes" id="UP000095023"/>
    </source>
</evidence>
<name>A0A1E4TL98_9ASCO</name>
<dbReference type="GO" id="GO:0047617">
    <property type="term" value="F:fatty acyl-CoA hydrolase activity"/>
    <property type="evidence" value="ECO:0007669"/>
    <property type="project" value="InterPro"/>
</dbReference>
<dbReference type="Pfam" id="PF13622">
    <property type="entry name" value="4HBT_3"/>
    <property type="match status" value="1"/>
</dbReference>